<organism evidence="1 2">
    <name type="scientific">Ardenticatena maritima</name>
    <dbReference type="NCBI Taxonomy" id="872965"/>
    <lineage>
        <taxon>Bacteria</taxon>
        <taxon>Bacillati</taxon>
        <taxon>Chloroflexota</taxon>
        <taxon>Ardenticatenia</taxon>
        <taxon>Ardenticatenales</taxon>
        <taxon>Ardenticatenaceae</taxon>
        <taxon>Ardenticatena</taxon>
    </lineage>
</organism>
<accession>A0A0M9UDD4</accession>
<comment type="caution">
    <text evidence="1">The sequence shown here is derived from an EMBL/GenBank/DDBJ whole genome shotgun (WGS) entry which is preliminary data.</text>
</comment>
<protein>
    <submittedName>
        <fullName evidence="1">Uncharacterized protein</fullName>
    </submittedName>
</protein>
<dbReference type="AlphaFoldDB" id="A0A0M9UDD4"/>
<evidence type="ECO:0000313" key="2">
    <source>
        <dbReference type="Proteomes" id="UP000037784"/>
    </source>
</evidence>
<name>A0A0M9UDD4_9CHLR</name>
<evidence type="ECO:0000313" key="1">
    <source>
        <dbReference type="EMBL" id="GAP63904.1"/>
    </source>
</evidence>
<gene>
    <name evidence="1" type="ORF">ARMA_2327</name>
</gene>
<sequence>MAVCRSLGVWRARRGVMVQLLWFHTEQMFALRKRILQTPGVVNLSARYLHKNFEIWRLWCIVQACVRNPIGGKDDERKIACTP</sequence>
<keyword evidence="2" id="KW-1185">Reference proteome</keyword>
<reference evidence="2" key="2">
    <citation type="submission" date="2015-08" db="EMBL/GenBank/DDBJ databases">
        <title>Draft Genome Sequence of a Heterotrophic Facultative Anaerobic Bacterium Ardenticatena maritima Strain 110S.</title>
        <authorList>
            <person name="Kawaichi S."/>
            <person name="Yoshida T."/>
            <person name="Sako Y."/>
            <person name="Nakamura R."/>
        </authorList>
    </citation>
    <scope>NUCLEOTIDE SEQUENCE [LARGE SCALE GENOMIC DNA]</scope>
    <source>
        <strain evidence="2">110S</strain>
    </source>
</reference>
<dbReference type="InParanoid" id="A0A0M9UDD4"/>
<reference evidence="1 2" key="1">
    <citation type="journal article" date="2015" name="Genome Announc.">
        <title>Draft Genome Sequence of a Heterotrophic Facultative Anaerobic Thermophilic Bacterium, Ardenticatena maritima Strain 110ST.</title>
        <authorList>
            <person name="Kawaichi S."/>
            <person name="Yoshida T."/>
            <person name="Sako Y."/>
            <person name="Nakamura R."/>
        </authorList>
    </citation>
    <scope>NUCLEOTIDE SEQUENCE [LARGE SCALE GENOMIC DNA]</scope>
    <source>
        <strain evidence="1 2">110S</strain>
    </source>
</reference>
<proteinExistence type="predicted"/>
<dbReference type="EMBL" id="BBZA01000210">
    <property type="protein sequence ID" value="GAP63904.1"/>
    <property type="molecule type" value="Genomic_DNA"/>
</dbReference>
<dbReference type="Proteomes" id="UP000037784">
    <property type="component" value="Unassembled WGS sequence"/>
</dbReference>